<protein>
    <submittedName>
        <fullName evidence="1">Uncharacterized protein</fullName>
    </submittedName>
</protein>
<proteinExistence type="predicted"/>
<keyword evidence="2" id="KW-1185">Reference proteome</keyword>
<evidence type="ECO:0000313" key="1">
    <source>
        <dbReference type="EMBL" id="KIL66462.1"/>
    </source>
</evidence>
<reference evidence="1 2" key="1">
    <citation type="submission" date="2014-04" db="EMBL/GenBank/DDBJ databases">
        <title>Evolutionary Origins and Diversification of the Mycorrhizal Mutualists.</title>
        <authorList>
            <consortium name="DOE Joint Genome Institute"/>
            <consortium name="Mycorrhizal Genomics Consortium"/>
            <person name="Kohler A."/>
            <person name="Kuo A."/>
            <person name="Nagy L.G."/>
            <person name="Floudas D."/>
            <person name="Copeland A."/>
            <person name="Barry K.W."/>
            <person name="Cichocki N."/>
            <person name="Veneault-Fourrey C."/>
            <person name="LaButti K."/>
            <person name="Lindquist E.A."/>
            <person name="Lipzen A."/>
            <person name="Lundell T."/>
            <person name="Morin E."/>
            <person name="Murat C."/>
            <person name="Riley R."/>
            <person name="Ohm R."/>
            <person name="Sun H."/>
            <person name="Tunlid A."/>
            <person name="Henrissat B."/>
            <person name="Grigoriev I.V."/>
            <person name="Hibbett D.S."/>
            <person name="Martin F."/>
        </authorList>
    </citation>
    <scope>NUCLEOTIDE SEQUENCE [LARGE SCALE GENOMIC DNA]</scope>
    <source>
        <strain evidence="1 2">Koide BX008</strain>
    </source>
</reference>
<sequence>MKDCFLCTNYRSGHEPLAISGPLTENAVDSFASVDPLGCQMPMYCSIVPEPESFAAADPNR</sequence>
<dbReference type="EMBL" id="KN818236">
    <property type="protein sequence ID" value="KIL66462.1"/>
    <property type="molecule type" value="Genomic_DNA"/>
</dbReference>
<evidence type="ECO:0000313" key="2">
    <source>
        <dbReference type="Proteomes" id="UP000054549"/>
    </source>
</evidence>
<dbReference type="Proteomes" id="UP000054549">
    <property type="component" value="Unassembled WGS sequence"/>
</dbReference>
<organism evidence="1 2">
    <name type="scientific">Amanita muscaria (strain Koide BX008)</name>
    <dbReference type="NCBI Taxonomy" id="946122"/>
    <lineage>
        <taxon>Eukaryota</taxon>
        <taxon>Fungi</taxon>
        <taxon>Dikarya</taxon>
        <taxon>Basidiomycota</taxon>
        <taxon>Agaricomycotina</taxon>
        <taxon>Agaricomycetes</taxon>
        <taxon>Agaricomycetidae</taxon>
        <taxon>Agaricales</taxon>
        <taxon>Pluteineae</taxon>
        <taxon>Amanitaceae</taxon>
        <taxon>Amanita</taxon>
    </lineage>
</organism>
<accession>A0A0C2WXD3</accession>
<gene>
    <name evidence="1" type="ORF">M378DRAFT_160928</name>
</gene>
<dbReference type="InParanoid" id="A0A0C2WXD3"/>
<dbReference type="AlphaFoldDB" id="A0A0C2WXD3"/>
<name>A0A0C2WXD3_AMAMK</name>
<dbReference type="HOGENOM" id="CLU_2922123_0_0_1"/>